<dbReference type="Proteomes" id="UP000266183">
    <property type="component" value="Chromosome"/>
</dbReference>
<dbReference type="InterPro" id="IPR050571">
    <property type="entry name" value="Class-IV_PLP-Dep_Aminotrnsfr"/>
</dbReference>
<evidence type="ECO:0000256" key="10">
    <source>
        <dbReference type="ARBA" id="ARBA00049229"/>
    </source>
</evidence>
<evidence type="ECO:0000256" key="2">
    <source>
        <dbReference type="ARBA" id="ARBA00004824"/>
    </source>
</evidence>
<keyword evidence="12" id="KW-1185">Reference proteome</keyword>
<evidence type="ECO:0000256" key="6">
    <source>
        <dbReference type="ARBA" id="ARBA00013053"/>
    </source>
</evidence>
<dbReference type="PANTHER" id="PTHR42743">
    <property type="entry name" value="AMINO-ACID AMINOTRANSFERASE"/>
    <property type="match status" value="1"/>
</dbReference>
<dbReference type="EMBL" id="CP032382">
    <property type="protein sequence ID" value="AYB35209.1"/>
    <property type="molecule type" value="Genomic_DNA"/>
</dbReference>
<dbReference type="EC" id="2.6.1.42" evidence="6"/>
<evidence type="ECO:0000256" key="7">
    <source>
        <dbReference type="ARBA" id="ARBA00022898"/>
    </source>
</evidence>
<organism evidence="11 12">
    <name type="scientific">Chryseolinea soli</name>
    <dbReference type="NCBI Taxonomy" id="2321403"/>
    <lineage>
        <taxon>Bacteria</taxon>
        <taxon>Pseudomonadati</taxon>
        <taxon>Bacteroidota</taxon>
        <taxon>Cytophagia</taxon>
        <taxon>Cytophagales</taxon>
        <taxon>Fulvivirgaceae</taxon>
        <taxon>Chryseolinea</taxon>
    </lineage>
</organism>
<evidence type="ECO:0000256" key="5">
    <source>
        <dbReference type="ARBA" id="ARBA00009320"/>
    </source>
</evidence>
<dbReference type="GO" id="GO:0008652">
    <property type="term" value="P:amino acid biosynthetic process"/>
    <property type="evidence" value="ECO:0007669"/>
    <property type="project" value="UniProtKB-ARBA"/>
</dbReference>
<dbReference type="KEGG" id="chk:D4L85_33530"/>
<accession>A0A385SVG6</accession>
<protein>
    <recommendedName>
        <fullName evidence="6">branched-chain-amino-acid transaminase</fullName>
        <ecNumber evidence="6">2.6.1.42</ecNumber>
    </recommendedName>
</protein>
<keyword evidence="11" id="KW-0808">Transferase</keyword>
<dbReference type="InterPro" id="IPR043132">
    <property type="entry name" value="BCAT-like_C"/>
</dbReference>
<dbReference type="GO" id="GO:0004084">
    <property type="term" value="F:branched-chain-amino-acid transaminase activity"/>
    <property type="evidence" value="ECO:0007669"/>
    <property type="project" value="UniProtKB-EC"/>
</dbReference>
<evidence type="ECO:0000256" key="9">
    <source>
        <dbReference type="ARBA" id="ARBA00048798"/>
    </source>
</evidence>
<evidence type="ECO:0000256" key="4">
    <source>
        <dbReference type="ARBA" id="ARBA00005072"/>
    </source>
</evidence>
<keyword evidence="7" id="KW-0663">Pyridoxal phosphate</keyword>
<dbReference type="InterPro" id="IPR043131">
    <property type="entry name" value="BCAT-like_N"/>
</dbReference>
<evidence type="ECO:0000256" key="3">
    <source>
        <dbReference type="ARBA" id="ARBA00004931"/>
    </source>
</evidence>
<evidence type="ECO:0000313" key="12">
    <source>
        <dbReference type="Proteomes" id="UP000266183"/>
    </source>
</evidence>
<reference evidence="12" key="1">
    <citation type="submission" date="2018-09" db="EMBL/GenBank/DDBJ databases">
        <title>Chryseolinea sp. KIS68-18 isolated from soil.</title>
        <authorList>
            <person name="Weon H.-Y."/>
            <person name="Kwon S.-W."/>
            <person name="Lee S.A."/>
        </authorList>
    </citation>
    <scope>NUCLEOTIDE SEQUENCE [LARGE SCALE GENOMIC DNA]</scope>
    <source>
        <strain evidence="12">KIS68-18</strain>
    </source>
</reference>
<proteinExistence type="inferred from homology"/>
<name>A0A385SVG6_9BACT</name>
<comment type="pathway">
    <text evidence="4">Amino-acid biosynthesis; L-leucine biosynthesis; L-leucine from 3-methyl-2-oxobutanoate: step 4/4.</text>
</comment>
<evidence type="ECO:0000256" key="8">
    <source>
        <dbReference type="ARBA" id="ARBA00048212"/>
    </source>
</evidence>
<gene>
    <name evidence="11" type="ORF">D4L85_33530</name>
</gene>
<dbReference type="Gene3D" id="3.20.10.10">
    <property type="entry name" value="D-amino Acid Aminotransferase, subunit A, domain 2"/>
    <property type="match status" value="1"/>
</dbReference>
<dbReference type="Gene3D" id="3.30.470.10">
    <property type="match status" value="1"/>
</dbReference>
<dbReference type="PANTHER" id="PTHR42743:SF11">
    <property type="entry name" value="AMINODEOXYCHORISMATE LYASE"/>
    <property type="match status" value="1"/>
</dbReference>
<sequence>MTAATPLYVFFRDAIVPQEKALVHVSDLAIQRGYGIFDFFKIENGHPFFLPDYLDRFYASAEIMRLKVPYDRAQLTDIVYALIEKNNLPSSGIKMLLTGGYSPDGYAIVTPNLILTQHTLTLPPPSQIEKGVKIITHHYVRDIPGVKTINYSMGIWLTEKIIQQNAIDVLYQSAGLVSELPRSNFFIVKKDNSVWTAAGNVLRGVTRKNILSLSTYTIREGDVSLQDAYDAKEAFLTSTTKRIVPIVQIDDQVIGDGKPGAVSMGLLKELVRLEEEDVRKATFAKKIS</sequence>
<comment type="similarity">
    <text evidence="5">Belongs to the class-IV pyridoxal-phosphate-dependent aminotransferase family.</text>
</comment>
<dbReference type="Pfam" id="PF01063">
    <property type="entry name" value="Aminotran_4"/>
    <property type="match status" value="1"/>
</dbReference>
<dbReference type="RefSeq" id="WP_119758460.1">
    <property type="nucleotide sequence ID" value="NZ_CP032382.1"/>
</dbReference>
<dbReference type="InterPro" id="IPR001544">
    <property type="entry name" value="Aminotrans_IV"/>
</dbReference>
<comment type="catalytic activity">
    <reaction evidence="8">
        <text>L-valine + 2-oxoglutarate = 3-methyl-2-oxobutanoate + L-glutamate</text>
        <dbReference type="Rhea" id="RHEA:24813"/>
        <dbReference type="ChEBI" id="CHEBI:11851"/>
        <dbReference type="ChEBI" id="CHEBI:16810"/>
        <dbReference type="ChEBI" id="CHEBI:29985"/>
        <dbReference type="ChEBI" id="CHEBI:57762"/>
        <dbReference type="EC" id="2.6.1.42"/>
    </reaction>
</comment>
<comment type="pathway">
    <text evidence="3">Amino-acid biosynthesis; L-valine biosynthesis; L-valine from pyruvate: step 4/4.</text>
</comment>
<dbReference type="AlphaFoldDB" id="A0A385SVG6"/>
<evidence type="ECO:0000313" key="11">
    <source>
        <dbReference type="EMBL" id="AYB35209.1"/>
    </source>
</evidence>
<comment type="catalytic activity">
    <reaction evidence="10">
        <text>L-leucine + 2-oxoglutarate = 4-methyl-2-oxopentanoate + L-glutamate</text>
        <dbReference type="Rhea" id="RHEA:18321"/>
        <dbReference type="ChEBI" id="CHEBI:16810"/>
        <dbReference type="ChEBI" id="CHEBI:17865"/>
        <dbReference type="ChEBI" id="CHEBI:29985"/>
        <dbReference type="ChEBI" id="CHEBI:57427"/>
        <dbReference type="EC" id="2.6.1.42"/>
    </reaction>
</comment>
<dbReference type="FunFam" id="3.20.10.10:FF:000002">
    <property type="entry name" value="D-alanine aminotransferase"/>
    <property type="match status" value="1"/>
</dbReference>
<keyword evidence="11" id="KW-0032">Aminotransferase</keyword>
<dbReference type="InterPro" id="IPR036038">
    <property type="entry name" value="Aminotransferase-like"/>
</dbReference>
<comment type="catalytic activity">
    <reaction evidence="9">
        <text>L-isoleucine + 2-oxoglutarate = (S)-3-methyl-2-oxopentanoate + L-glutamate</text>
        <dbReference type="Rhea" id="RHEA:24801"/>
        <dbReference type="ChEBI" id="CHEBI:16810"/>
        <dbReference type="ChEBI" id="CHEBI:29985"/>
        <dbReference type="ChEBI" id="CHEBI:35146"/>
        <dbReference type="ChEBI" id="CHEBI:58045"/>
        <dbReference type="EC" id="2.6.1.42"/>
    </reaction>
</comment>
<dbReference type="OrthoDB" id="9805628at2"/>
<dbReference type="GO" id="GO:0046394">
    <property type="term" value="P:carboxylic acid biosynthetic process"/>
    <property type="evidence" value="ECO:0007669"/>
    <property type="project" value="UniProtKB-ARBA"/>
</dbReference>
<comment type="cofactor">
    <cofactor evidence="1">
        <name>pyridoxal 5'-phosphate</name>
        <dbReference type="ChEBI" id="CHEBI:597326"/>
    </cofactor>
</comment>
<comment type="pathway">
    <text evidence="2">Amino-acid biosynthesis; L-isoleucine biosynthesis; L-isoleucine from 2-oxobutanoate: step 4/4.</text>
</comment>
<evidence type="ECO:0000256" key="1">
    <source>
        <dbReference type="ARBA" id="ARBA00001933"/>
    </source>
</evidence>
<dbReference type="SUPFAM" id="SSF56752">
    <property type="entry name" value="D-aminoacid aminotransferase-like PLP-dependent enzymes"/>
    <property type="match status" value="1"/>
</dbReference>